<dbReference type="RefSeq" id="WP_072575733.1">
    <property type="nucleotide sequence ID" value="NZ_LWHB01000023.1"/>
</dbReference>
<sequence>MRIFHLILLLFLTACANTRFEPTVEIAHVNPKSGYRLENIFQNKKNDPLLVVISFSGGGSRAAAFGYAVLKALNKEHDGQNQSLLNHVSLTFGVSGGSVIAMHYALHGKETLKSFPNDFLHRDFEGTLINRLLSFTYRWHFSSPQYGRGDLLAHEFDQFIFHGATFQDLISHRKGPFAVIHATDLAIG</sequence>
<evidence type="ECO:0000256" key="1">
    <source>
        <dbReference type="ARBA" id="ARBA00023098"/>
    </source>
</evidence>
<evidence type="ECO:0000256" key="2">
    <source>
        <dbReference type="SAM" id="SignalP"/>
    </source>
</evidence>
<protein>
    <submittedName>
        <fullName evidence="4">Patatin-like phospholipase</fullName>
    </submittedName>
</protein>
<feature type="chain" id="PRO_5016781251" evidence="2">
    <location>
        <begin position="17"/>
        <end position="188"/>
    </location>
</feature>
<evidence type="ECO:0000313" key="4">
    <source>
        <dbReference type="EMBL" id="SUO96835.1"/>
    </source>
</evidence>
<dbReference type="InterPro" id="IPR016035">
    <property type="entry name" value="Acyl_Trfase/lysoPLipase"/>
</dbReference>
<dbReference type="Proteomes" id="UP000254601">
    <property type="component" value="Unassembled WGS sequence"/>
</dbReference>
<accession>A0A380MW90</accession>
<gene>
    <name evidence="4" type="ORF">NCTC13337_02042</name>
</gene>
<reference evidence="4 5" key="1">
    <citation type="submission" date="2018-06" db="EMBL/GenBank/DDBJ databases">
        <authorList>
            <consortium name="Pathogen Informatics"/>
            <person name="Doyle S."/>
        </authorList>
    </citation>
    <scope>NUCLEOTIDE SEQUENCE [LARGE SCALE GENOMIC DNA]</scope>
    <source>
        <strain evidence="4 5">NCTC13337</strain>
    </source>
</reference>
<dbReference type="SUPFAM" id="SSF52151">
    <property type="entry name" value="FabD/lysophospholipase-like"/>
    <property type="match status" value="1"/>
</dbReference>
<proteinExistence type="predicted"/>
<keyword evidence="5" id="KW-1185">Reference proteome</keyword>
<keyword evidence="2" id="KW-0732">Signal</keyword>
<evidence type="ECO:0000313" key="5">
    <source>
        <dbReference type="Proteomes" id="UP000254601"/>
    </source>
</evidence>
<name>A0A380MW90_9GAMM</name>
<feature type="signal peptide" evidence="2">
    <location>
        <begin position="1"/>
        <end position="16"/>
    </location>
</feature>
<dbReference type="GO" id="GO:0006629">
    <property type="term" value="P:lipid metabolic process"/>
    <property type="evidence" value="ECO:0007669"/>
    <property type="project" value="UniProtKB-KW"/>
</dbReference>
<dbReference type="EMBL" id="UHIC01000001">
    <property type="protein sequence ID" value="SUO96835.1"/>
    <property type="molecule type" value="Genomic_DNA"/>
</dbReference>
<organism evidence="4 5">
    <name type="scientific">Suttonella ornithocola</name>
    <dbReference type="NCBI Taxonomy" id="279832"/>
    <lineage>
        <taxon>Bacteria</taxon>
        <taxon>Pseudomonadati</taxon>
        <taxon>Pseudomonadota</taxon>
        <taxon>Gammaproteobacteria</taxon>
        <taxon>Cardiobacteriales</taxon>
        <taxon>Cardiobacteriaceae</taxon>
        <taxon>Suttonella</taxon>
    </lineage>
</organism>
<keyword evidence="1" id="KW-0443">Lipid metabolism</keyword>
<feature type="domain" description="PNPLA" evidence="3">
    <location>
        <begin position="53"/>
        <end position="148"/>
    </location>
</feature>
<dbReference type="PROSITE" id="PS51257">
    <property type="entry name" value="PROKAR_LIPOPROTEIN"/>
    <property type="match status" value="1"/>
</dbReference>
<dbReference type="InterPro" id="IPR002641">
    <property type="entry name" value="PNPLA_dom"/>
</dbReference>
<dbReference type="Gene3D" id="3.40.1090.10">
    <property type="entry name" value="Cytosolic phospholipase A2 catalytic domain"/>
    <property type="match status" value="1"/>
</dbReference>
<evidence type="ECO:0000259" key="3">
    <source>
        <dbReference type="Pfam" id="PF01734"/>
    </source>
</evidence>
<dbReference type="AlphaFoldDB" id="A0A380MW90"/>
<dbReference type="Pfam" id="PF01734">
    <property type="entry name" value="Patatin"/>
    <property type="match status" value="1"/>
</dbReference>